<proteinExistence type="inferred from homology"/>
<evidence type="ECO:0000259" key="5">
    <source>
        <dbReference type="Pfam" id="PF04548"/>
    </source>
</evidence>
<comment type="similarity">
    <text evidence="1">Belongs to the TRAFAC class TrmE-Era-EngA-EngB-Septin-like GTPase superfamily. AIG1/Toc34/Toc159-like paraseptin GTPase family. IAN subfamily.</text>
</comment>
<dbReference type="SUPFAM" id="SSF52540">
    <property type="entry name" value="P-loop containing nucleoside triphosphate hydrolases"/>
    <property type="match status" value="1"/>
</dbReference>
<dbReference type="PANTHER" id="PTHR10903">
    <property type="entry name" value="GTPASE, IMAP FAMILY MEMBER-RELATED"/>
    <property type="match status" value="1"/>
</dbReference>
<evidence type="ECO:0000256" key="3">
    <source>
        <dbReference type="ARBA" id="ARBA00023134"/>
    </source>
</evidence>
<gene>
    <name evidence="6" type="ORF">IRJ41_013325</name>
</gene>
<keyword evidence="3" id="KW-0342">GTP-binding</keyword>
<dbReference type="EMBL" id="JAFHDT010000004">
    <property type="protein sequence ID" value="KAI7811333.1"/>
    <property type="molecule type" value="Genomic_DNA"/>
</dbReference>
<evidence type="ECO:0000313" key="7">
    <source>
        <dbReference type="Proteomes" id="UP001059041"/>
    </source>
</evidence>
<dbReference type="InterPro" id="IPR006703">
    <property type="entry name" value="G_AIG1"/>
</dbReference>
<organism evidence="6 7">
    <name type="scientific">Triplophysa rosa</name>
    <name type="common">Cave loach</name>
    <dbReference type="NCBI Taxonomy" id="992332"/>
    <lineage>
        <taxon>Eukaryota</taxon>
        <taxon>Metazoa</taxon>
        <taxon>Chordata</taxon>
        <taxon>Craniata</taxon>
        <taxon>Vertebrata</taxon>
        <taxon>Euteleostomi</taxon>
        <taxon>Actinopterygii</taxon>
        <taxon>Neopterygii</taxon>
        <taxon>Teleostei</taxon>
        <taxon>Ostariophysi</taxon>
        <taxon>Cypriniformes</taxon>
        <taxon>Nemacheilidae</taxon>
        <taxon>Triplophysa</taxon>
    </lineage>
</organism>
<dbReference type="PANTHER" id="PTHR10903:SF188">
    <property type="entry name" value="GTPASE IMAP FAMILY MEMBER 2-LIKE-RELATED"/>
    <property type="match status" value="1"/>
</dbReference>
<dbReference type="GO" id="GO:0005525">
    <property type="term" value="F:GTP binding"/>
    <property type="evidence" value="ECO:0007669"/>
    <property type="project" value="UniProtKB-KW"/>
</dbReference>
<keyword evidence="2" id="KW-0547">Nucleotide-binding</keyword>
<dbReference type="Gene3D" id="3.40.50.300">
    <property type="entry name" value="P-loop containing nucleotide triphosphate hydrolases"/>
    <property type="match status" value="2"/>
</dbReference>
<keyword evidence="7" id="KW-1185">Reference proteome</keyword>
<reference evidence="6" key="1">
    <citation type="submission" date="2021-02" db="EMBL/GenBank/DDBJ databases">
        <title>Comparative genomics reveals that relaxation of natural selection precedes convergent phenotypic evolution of cavefish.</title>
        <authorList>
            <person name="Peng Z."/>
        </authorList>
    </citation>
    <scope>NUCLEOTIDE SEQUENCE</scope>
    <source>
        <tissue evidence="6">Muscle</tissue>
    </source>
</reference>
<protein>
    <submittedName>
        <fullName evidence="6">GTPase IMAP family member 8-like</fullName>
    </submittedName>
</protein>
<sequence length="248" mass="27600">MAHTWLTCCMPVPAVRQQCHFEATFGPSPSAMWDEYEYGYMSLVSPNTIPPIPNTDVRIVLLGKTGSGKSATGNTMGRDVFKESSSSMSSAKKNDINEAKVEDKFITVINTPGLFDTIRKEQSMSYFDMYQKALGKHLLETVKKIREKLSQSLDSCFEAFPQITNTELMENGAEHHTIEATIKQDVEMLKIQKEIDMREIFKQQDIGKPSQPERRGSMNTPPNVRIVLLGKTGSGKSAIGNTTGERGV</sequence>
<dbReference type="AlphaFoldDB" id="A0A9W8C9F7"/>
<name>A0A9W8C9F7_TRIRA</name>
<feature type="domain" description="AIG1-type G" evidence="5">
    <location>
        <begin position="58"/>
        <end position="125"/>
    </location>
</feature>
<comment type="caution">
    <text evidence="6">The sequence shown here is derived from an EMBL/GenBank/DDBJ whole genome shotgun (WGS) entry which is preliminary data.</text>
</comment>
<evidence type="ECO:0000256" key="4">
    <source>
        <dbReference type="SAM" id="MobiDB-lite"/>
    </source>
</evidence>
<accession>A0A9W8C9F7</accession>
<evidence type="ECO:0000313" key="6">
    <source>
        <dbReference type="EMBL" id="KAI7811333.1"/>
    </source>
</evidence>
<dbReference type="Pfam" id="PF04548">
    <property type="entry name" value="AIG1"/>
    <property type="match status" value="1"/>
</dbReference>
<feature type="region of interest" description="Disordered" evidence="4">
    <location>
        <begin position="203"/>
        <end position="222"/>
    </location>
</feature>
<evidence type="ECO:0000256" key="1">
    <source>
        <dbReference type="ARBA" id="ARBA00008535"/>
    </source>
</evidence>
<dbReference type="InterPro" id="IPR045058">
    <property type="entry name" value="GIMA/IAN/Toc"/>
</dbReference>
<evidence type="ECO:0000256" key="2">
    <source>
        <dbReference type="ARBA" id="ARBA00022741"/>
    </source>
</evidence>
<dbReference type="Proteomes" id="UP001059041">
    <property type="component" value="Linkage Group LG4"/>
</dbReference>
<dbReference type="InterPro" id="IPR027417">
    <property type="entry name" value="P-loop_NTPase"/>
</dbReference>